<dbReference type="Gene3D" id="3.30.1490.70">
    <property type="match status" value="1"/>
</dbReference>
<proteinExistence type="inferred from homology"/>
<dbReference type="EMBL" id="CP022355">
    <property type="protein sequence ID" value="ASK78497.1"/>
    <property type="molecule type" value="Genomic_DNA"/>
</dbReference>
<dbReference type="GO" id="GO:0006281">
    <property type="term" value="P:DNA repair"/>
    <property type="evidence" value="ECO:0007669"/>
    <property type="project" value="UniProtKB-KW"/>
</dbReference>
<dbReference type="SMART" id="SM00292">
    <property type="entry name" value="BRCT"/>
    <property type="match status" value="1"/>
</dbReference>
<keyword evidence="10" id="KW-0460">Magnesium</keyword>
<dbReference type="OrthoDB" id="9759736at2"/>
<name>A0A220VDS7_9GAMM</name>
<feature type="domain" description="BRCT" evidence="11">
    <location>
        <begin position="566"/>
        <end position="645"/>
    </location>
</feature>
<dbReference type="Pfam" id="PF00533">
    <property type="entry name" value="BRCT"/>
    <property type="match status" value="1"/>
</dbReference>
<comment type="caution">
    <text evidence="10">Lacks conserved residue(s) required for the propagation of feature annotation.</text>
</comment>
<keyword evidence="2 10" id="KW-0436">Ligase</keyword>
<keyword evidence="13" id="KW-1185">Reference proteome</keyword>
<feature type="binding site" evidence="10">
    <location>
        <position position="157"/>
    </location>
    <ligand>
        <name>NAD(+)</name>
        <dbReference type="ChEBI" id="CHEBI:57540"/>
    </ligand>
</feature>
<dbReference type="Pfam" id="PF14520">
    <property type="entry name" value="HHH_5"/>
    <property type="match status" value="1"/>
</dbReference>
<dbReference type="GO" id="GO:0006260">
    <property type="term" value="P:DNA replication"/>
    <property type="evidence" value="ECO:0007669"/>
    <property type="project" value="UniProtKB-KW"/>
</dbReference>
<evidence type="ECO:0000313" key="13">
    <source>
        <dbReference type="Proteomes" id="UP000242175"/>
    </source>
</evidence>
<keyword evidence="5 10" id="KW-0227">DNA damage</keyword>
<evidence type="ECO:0000256" key="10">
    <source>
        <dbReference type="HAMAP-Rule" id="MF_01588"/>
    </source>
</evidence>
<dbReference type="InterPro" id="IPR004150">
    <property type="entry name" value="NAD_DNA_ligase_OB"/>
</dbReference>
<keyword evidence="10" id="KW-0464">Manganese</keyword>
<feature type="binding site" evidence="10">
    <location>
        <begin position="103"/>
        <end position="104"/>
    </location>
    <ligand>
        <name>NAD(+)</name>
        <dbReference type="ChEBI" id="CHEBI:57540"/>
    </ligand>
</feature>
<dbReference type="InterPro" id="IPR001679">
    <property type="entry name" value="DNA_ligase"/>
</dbReference>
<dbReference type="InterPro" id="IPR036420">
    <property type="entry name" value="BRCT_dom_sf"/>
</dbReference>
<dbReference type="SUPFAM" id="SSF56091">
    <property type="entry name" value="DNA ligase/mRNA capping enzyme, catalytic domain"/>
    <property type="match status" value="1"/>
</dbReference>
<evidence type="ECO:0000256" key="8">
    <source>
        <dbReference type="ARBA" id="ARBA00023204"/>
    </source>
</evidence>
<keyword evidence="8 10" id="KW-0234">DNA repair</keyword>
<dbReference type="GO" id="GO:0046872">
    <property type="term" value="F:metal ion binding"/>
    <property type="evidence" value="ECO:0007669"/>
    <property type="project" value="UniProtKB-KW"/>
</dbReference>
<dbReference type="AlphaFoldDB" id="A0A220VDS7"/>
<dbReference type="KEGG" id="pmai:CF386_05500"/>
<feature type="active site" description="N6-AMP-lysine intermediate" evidence="10">
    <location>
        <position position="141"/>
    </location>
</feature>
<dbReference type="Gene3D" id="1.10.150.20">
    <property type="entry name" value="5' to 3' exonuclease, C-terminal subdomain"/>
    <property type="match status" value="1"/>
</dbReference>
<dbReference type="SUPFAM" id="SSF52113">
    <property type="entry name" value="BRCT domain"/>
    <property type="match status" value="1"/>
</dbReference>
<comment type="catalytic activity">
    <reaction evidence="9 10">
        <text>NAD(+) + (deoxyribonucleotide)n-3'-hydroxyl + 5'-phospho-(deoxyribonucleotide)m = (deoxyribonucleotide)n+m + AMP + beta-nicotinamide D-nucleotide.</text>
        <dbReference type="EC" id="6.5.1.2"/>
    </reaction>
</comment>
<dbReference type="Pfam" id="PF03120">
    <property type="entry name" value="OB_DNA_ligase"/>
    <property type="match status" value="1"/>
</dbReference>
<keyword evidence="6 10" id="KW-0862">Zinc</keyword>
<feature type="binding site" evidence="10">
    <location>
        <position position="187"/>
    </location>
    <ligand>
        <name>NAD(+)</name>
        <dbReference type="ChEBI" id="CHEBI:57540"/>
    </ligand>
</feature>
<dbReference type="CDD" id="cd17748">
    <property type="entry name" value="BRCT_DNA_ligase_like"/>
    <property type="match status" value="1"/>
</dbReference>
<accession>A0A220VDS7</accession>
<evidence type="ECO:0000256" key="3">
    <source>
        <dbReference type="ARBA" id="ARBA00022705"/>
    </source>
</evidence>
<dbReference type="EC" id="6.5.1.2" evidence="10"/>
<evidence type="ECO:0000256" key="2">
    <source>
        <dbReference type="ARBA" id="ARBA00022598"/>
    </source>
</evidence>
<dbReference type="InterPro" id="IPR001357">
    <property type="entry name" value="BRCT_dom"/>
</dbReference>
<dbReference type="GO" id="GO:0003911">
    <property type="term" value="F:DNA ligase (NAD+) activity"/>
    <property type="evidence" value="ECO:0007669"/>
    <property type="project" value="UniProtKB-UniRule"/>
</dbReference>
<dbReference type="Pfam" id="PF01653">
    <property type="entry name" value="DNA_ligase_aden"/>
    <property type="match status" value="1"/>
</dbReference>
<comment type="similarity">
    <text evidence="10">Belongs to the NAD-dependent DNA ligase family. LigA subfamily.</text>
</comment>
<evidence type="ECO:0000313" key="12">
    <source>
        <dbReference type="EMBL" id="ASK78497.1"/>
    </source>
</evidence>
<dbReference type="SUPFAM" id="SSF47781">
    <property type="entry name" value="RuvA domain 2-like"/>
    <property type="match status" value="1"/>
</dbReference>
<feature type="binding site" evidence="10">
    <location>
        <position position="299"/>
    </location>
    <ligand>
        <name>NAD(+)</name>
        <dbReference type="ChEBI" id="CHEBI:57540"/>
    </ligand>
</feature>
<evidence type="ECO:0000256" key="1">
    <source>
        <dbReference type="ARBA" id="ARBA00004067"/>
    </source>
</evidence>
<dbReference type="InterPro" id="IPR013839">
    <property type="entry name" value="DNAligase_adenylation"/>
</dbReference>
<dbReference type="Gene3D" id="3.30.470.30">
    <property type="entry name" value="DNA ligase/mRNA capping enzyme"/>
    <property type="match status" value="1"/>
</dbReference>
<organism evidence="12 13">
    <name type="scientific">Paraphotobacterium marinum</name>
    <dbReference type="NCBI Taxonomy" id="1755811"/>
    <lineage>
        <taxon>Bacteria</taxon>
        <taxon>Pseudomonadati</taxon>
        <taxon>Pseudomonadota</taxon>
        <taxon>Gammaproteobacteria</taxon>
        <taxon>Vibrionales</taxon>
        <taxon>Vibrionaceae</taxon>
        <taxon>Paraphotobacterium</taxon>
    </lineage>
</organism>
<gene>
    <name evidence="10" type="primary">ligA</name>
    <name evidence="12" type="ORF">CF386_05500</name>
</gene>
<protein>
    <recommendedName>
        <fullName evidence="10">DNA ligase</fullName>
        <ecNumber evidence="10">6.5.1.2</ecNumber>
    </recommendedName>
    <alternativeName>
        <fullName evidence="10">Polydeoxyribonucleotide synthase [NAD(+)]</fullName>
    </alternativeName>
</protein>
<dbReference type="InterPro" id="IPR012340">
    <property type="entry name" value="NA-bd_OB-fold"/>
</dbReference>
<evidence type="ECO:0000256" key="7">
    <source>
        <dbReference type="ARBA" id="ARBA00023027"/>
    </source>
</evidence>
<evidence type="ECO:0000256" key="6">
    <source>
        <dbReference type="ARBA" id="ARBA00022833"/>
    </source>
</evidence>
<keyword evidence="4 10" id="KW-0479">Metal-binding</keyword>
<feature type="binding site" evidence="10">
    <location>
        <position position="387"/>
    </location>
    <ligand>
        <name>Zn(2+)</name>
        <dbReference type="ChEBI" id="CHEBI:29105"/>
    </ligand>
</feature>
<comment type="cofactor">
    <cofactor evidence="10">
        <name>Mg(2+)</name>
        <dbReference type="ChEBI" id="CHEBI:18420"/>
    </cofactor>
    <cofactor evidence="10">
        <name>Mn(2+)</name>
        <dbReference type="ChEBI" id="CHEBI:29035"/>
    </cofactor>
</comment>
<sequence length="645" mass="73076">MALSKNQIKILKSSFDLFDIDQINSDLESLKSFEILSEEKQLYILKVLNFLYRGGHPACTDQQYNQFFNFFKKKYPNNDFILTVEPEPIIGEKLVTLPQKMLSTDKAYSKEEIIKWIDRIRKASVQYGLDENNIEFKVTAKLDGYAAFDDGNSLYTRGNGSKGRNISFVFDRGLSVFGDERGLGAGEIVINKHYFNEHLANYFDNTRNIQASIIAEKNLSQVIQKSIIDRAAIFYPFKALPSWRGTSTELIKNYDSITKNVLSDIPFETDGVVIEITNQGLKDFLGSTRHHHRWQIALKSNDESSLVEVLKVIPQVSRNGKNTPVVIFNSIRLSGAEISKATAHNYSMVKKLGIGVGSELEIVRSGLVIPKIERVIKKSSPSIPNHCISCGSVLHWIDDNLFCLNHNGCRDQIEKTIIHFFETLGNNDGLGPATISTFYDHGIRSIYDVYLLENDPEKLFAMGFKQKSALNIIDALKKSRRIEIEDWRFLAAFGINRLGYAASERILELYDISDLYNLDENDLIKIDGFAKKTSQIVINGFNLIKEQFDDIYKLNFNLKSSKLTIDSESKFLHKNLVFTGKMEIGSREDLEKIAKSLGAKVTKSVSSKTDFLILGSKVGQRKIDAAKTHNIKLLSEKEFMELTSN</sequence>
<dbReference type="Gene3D" id="3.40.50.10190">
    <property type="entry name" value="BRCT domain"/>
    <property type="match status" value="1"/>
</dbReference>
<dbReference type="Proteomes" id="UP000242175">
    <property type="component" value="Chromosome large"/>
</dbReference>
<evidence type="ECO:0000256" key="5">
    <source>
        <dbReference type="ARBA" id="ARBA00022763"/>
    </source>
</evidence>
<keyword evidence="7 10" id="KW-0520">NAD</keyword>
<evidence type="ECO:0000256" key="9">
    <source>
        <dbReference type="ARBA" id="ARBA00034005"/>
    </source>
</evidence>
<feature type="binding site" evidence="10">
    <location>
        <position position="390"/>
    </location>
    <ligand>
        <name>Zn(2+)</name>
        <dbReference type="ChEBI" id="CHEBI:29105"/>
    </ligand>
</feature>
<dbReference type="PIRSF" id="PIRSF001604">
    <property type="entry name" value="LigA"/>
    <property type="match status" value="1"/>
</dbReference>
<dbReference type="SUPFAM" id="SSF50249">
    <property type="entry name" value="Nucleic acid-binding proteins"/>
    <property type="match status" value="1"/>
</dbReference>
<dbReference type="PROSITE" id="PS50172">
    <property type="entry name" value="BRCT"/>
    <property type="match status" value="1"/>
</dbReference>
<reference evidence="12 13" key="1">
    <citation type="journal article" date="2016" name="Int. J. Syst. Evol. Microbiol.">
        <title>Paraphotobacterium marinum gen. nov., sp. nov., a member of the family Vibrionaceae, isolated from surface seawater.</title>
        <authorList>
            <person name="Huang Z."/>
            <person name="Dong C."/>
            <person name="Shao Z."/>
        </authorList>
    </citation>
    <scope>NUCLEOTIDE SEQUENCE [LARGE SCALE GENOMIC DNA]</scope>
    <source>
        <strain evidence="12 13">NSCS20N07D</strain>
    </source>
</reference>
<comment type="function">
    <text evidence="1 10">DNA ligase that catalyzes the formation of phosphodiester linkages between 5'-phosphoryl and 3'-hydroxyl groups in double-stranded DNA using NAD as a coenzyme and as the energy source for the reaction. It is essential for DNA replication and repair of damaged DNA.</text>
</comment>
<evidence type="ECO:0000259" key="11">
    <source>
        <dbReference type="PROSITE" id="PS50172"/>
    </source>
</evidence>
<keyword evidence="3 10" id="KW-0235">DNA replication</keyword>
<dbReference type="SMART" id="SM00532">
    <property type="entry name" value="LIGANc"/>
    <property type="match status" value="1"/>
</dbReference>
<dbReference type="HAMAP" id="MF_01588">
    <property type="entry name" value="DNA_ligase_A"/>
    <property type="match status" value="1"/>
</dbReference>
<dbReference type="RefSeq" id="WP_089073405.1">
    <property type="nucleotide sequence ID" value="NZ_CBCSAM010000001.1"/>
</dbReference>
<feature type="binding site" evidence="10">
    <location>
        <position position="409"/>
    </location>
    <ligand>
        <name>Zn(2+)</name>
        <dbReference type="ChEBI" id="CHEBI:29105"/>
    </ligand>
</feature>
<feature type="binding site" evidence="10">
    <location>
        <position position="403"/>
    </location>
    <ligand>
        <name>Zn(2+)</name>
        <dbReference type="ChEBI" id="CHEBI:29105"/>
    </ligand>
</feature>
<dbReference type="InterPro" id="IPR013840">
    <property type="entry name" value="DNAligase_N"/>
</dbReference>
<evidence type="ECO:0000256" key="4">
    <source>
        <dbReference type="ARBA" id="ARBA00022723"/>
    </source>
</evidence>
<dbReference type="Gene3D" id="2.40.50.140">
    <property type="entry name" value="Nucleic acid-binding proteins"/>
    <property type="match status" value="1"/>
</dbReference>
<dbReference type="InterPro" id="IPR010994">
    <property type="entry name" value="RuvA_2-like"/>
</dbReference>